<dbReference type="SMART" id="SM00210">
    <property type="entry name" value="TSPN"/>
    <property type="match status" value="1"/>
</dbReference>
<dbReference type="FunFam" id="2.60.40.10:FF:000489">
    <property type="entry name" value="collagen alpha-1(XII) chain isoform X1"/>
    <property type="match status" value="1"/>
</dbReference>
<dbReference type="RefSeq" id="XP_028255415.1">
    <property type="nucleotide sequence ID" value="XM_028399614.1"/>
</dbReference>
<feature type="domain" description="Fibronectin type-III" evidence="13">
    <location>
        <begin position="626"/>
        <end position="715"/>
    </location>
</feature>
<dbReference type="InterPro" id="IPR050525">
    <property type="entry name" value="ECM_Assembly_Org"/>
</dbReference>
<feature type="region of interest" description="Disordered" evidence="10">
    <location>
        <begin position="940"/>
        <end position="963"/>
    </location>
</feature>
<feature type="domain" description="Fibronectin type-III" evidence="13">
    <location>
        <begin position="731"/>
        <end position="822"/>
    </location>
</feature>
<comment type="similarity">
    <text evidence="9">Belongs to the fibril-associated collagens with interrupted helices (FACIT) family.</text>
</comment>
<comment type="subcellular location">
    <subcellularLocation>
        <location evidence="1">Secreted</location>
        <location evidence="1">Extracellular space</location>
        <location evidence="1">Extracellular matrix</location>
    </subcellularLocation>
</comment>
<feature type="domain" description="VWFA" evidence="12">
    <location>
        <begin position="1031"/>
        <end position="1204"/>
    </location>
</feature>
<evidence type="ECO:0000256" key="1">
    <source>
        <dbReference type="ARBA" id="ARBA00004498"/>
    </source>
</evidence>
<dbReference type="Gene3D" id="2.60.40.10">
    <property type="entry name" value="Immunoglobulins"/>
    <property type="match status" value="8"/>
</dbReference>
<feature type="domain" description="Fibronectin type-III" evidence="13">
    <location>
        <begin position="536"/>
        <end position="625"/>
    </location>
</feature>
<dbReference type="GO" id="GO:0005614">
    <property type="term" value="C:interstitial matrix"/>
    <property type="evidence" value="ECO:0007669"/>
    <property type="project" value="TreeGrafter"/>
</dbReference>
<dbReference type="PROSITE" id="PS50234">
    <property type="entry name" value="VWFA"/>
    <property type="match status" value="2"/>
</dbReference>
<dbReference type="FunFam" id="2.60.40.10:FF:000480">
    <property type="entry name" value="Collagen, type XII, alpha 1"/>
    <property type="match status" value="1"/>
</dbReference>
<evidence type="ECO:0000313" key="15">
    <source>
        <dbReference type="RefSeq" id="XP_028255415.1"/>
    </source>
</evidence>
<evidence type="ECO:0000256" key="11">
    <source>
        <dbReference type="SAM" id="SignalP"/>
    </source>
</evidence>
<dbReference type="FunFam" id="3.40.50.410:FF:000001">
    <property type="entry name" value="Collagen, type XII, alpha 1"/>
    <property type="match status" value="2"/>
</dbReference>
<dbReference type="InterPro" id="IPR036116">
    <property type="entry name" value="FN3_sf"/>
</dbReference>
<evidence type="ECO:0000256" key="9">
    <source>
        <dbReference type="ARBA" id="ARBA00049648"/>
    </source>
</evidence>
<keyword evidence="14" id="KW-1185">Reference proteome</keyword>
<feature type="domain" description="Fibronectin type-III" evidence="13">
    <location>
        <begin position="30"/>
        <end position="120"/>
    </location>
</feature>
<dbReference type="Pfam" id="PF00041">
    <property type="entry name" value="fn3"/>
    <property type="match status" value="7"/>
</dbReference>
<gene>
    <name evidence="15" type="primary">LOC114431927</name>
</gene>
<dbReference type="FunFam" id="2.60.40.10:FF:000234">
    <property type="entry name" value="Collagen, type XII, alpha 1"/>
    <property type="match status" value="3"/>
</dbReference>
<sequence length="1486" mass="162516">MRFSVRPSLCLLAFLLVSVLPQTARGQVLPPRRFRAKVLNPTQLQVSWKEPKGELESYKVIYRAGAGEQTVVQVSKQEASLLIRDFDPSKEYSFKIMAVSGGRESKPLQAKHEAQGVEAAQPQTRQSGSATEDTNEISEADGGFMCKSPAIADIVILVDGSWSIGRINFRLVRIFLENLVRAFDVDFDKTRIGLAQYSGDPRIEWHLNAHTTKEAVIQAAKNLPYKGGNTLTGLALTFIQENSFKPEAGSRPGVPKIGILITDGKAQDDVVPPAQSLKDAGIELFAIGVKNADENELKAIASPPLETHVYNVAEFDAMSSIVEGLTKTVCDRMEQLDKQIKGGGQPAPPPTSVAPPTNLVTSEVTARSFRVTWTQAPGRVEKYRVVYYPASGGQPDEKVVQGTENTVELNYLNSLTEYQVAVFAIYRSSASEALRGSATTLALPMVNELELFDITHSTMRVRWKIAAGASGYMILYAPLTEADADEKEVKVAESVNEVELEGLTPATEYTVTVYAMYGEEASDPMTSQQTTLPLMPAKNLRFSDVDHSSARLSWDSASRQVTGYRVMYVKTSGVQINEVDVGRVTTWMLRNLTSLTEYTVGVFALYDKGQAEAVTDSFTTKTVPDPLDMKSSDITADSIRVSWQHPAKDVVLYRLSWTPTEGGDTEEALVNGLTNTYVIKRLSSSTEYEVLLAAIYANEVESDEVILVETTAKRTTTVATTTTTSAAPRYSVKNLRIDEETTFSMRVSWQPISSRNLRHYRLNYVSAKGDRAEETRTVPTGQSGLVLQPLLSDTEYRVTVTPVYSDGDGPTARQAGRTLPLSAPKNLRVSEEWYNRFRISWDVPPSPTMGYRVVYQPVSAPGPALETFVGEDVNTMLIVNLLSGTEYSVKVIASYTTGSSEALSGRAKTLYLGVTNLSTFQVRMSGLCAQWQPHRHASSYRVSAESQTGSQRQETKLSGGTSRHCFNNLKPNTPYKISVFAQLLDGTEGPAVTAVERTLPIPTQAPTKPPTTTPLPTIPAAKEVCKAAKADLVFLVDGSWSIGDDNFLKIIRFLYSTTGALDQIGPDGTQVAIAQFSDDARTEFKLNSYSNKEQLLEAINKISYKGGNTKTGRAIQHVKENIFTAEGGVRRGIPKVLVVLTDGRSQDDVNKVSKEIQMEGYIVFAIGFADADYGELVSIASKPSDRHVFFVDDLDAFKKIEEKLVTFVCEAATATCPSVPMSGSMTPGFRMMELFGLVESRYSSLPGVSMVPGTFNTFSAFHLHSDALLAQPTRYLHPEGLPSDYTVSLLFRVLPDTPEEPFALWEILDRSNEPLVGVILDNGGKTLTFFNNDYKGEFQTVTFEGADIKKLFHGSFHKLHIAVSKTSARVMIDCKMVAEKNINAAGNISTDGLEVLGRMVRSRGNKDNSAPFQLQIFDIVCSTSWANRDKCCELPGLRKEVDCPALPKACTCTQDSKGPPGPAGQPGGPGIRGARGDRGEPGPVVL</sequence>
<dbReference type="InterPro" id="IPR013783">
    <property type="entry name" value="Ig-like_fold"/>
</dbReference>
<keyword evidence="8" id="KW-0379">Hydroxylation</keyword>
<dbReference type="Gene3D" id="3.40.50.410">
    <property type="entry name" value="von Willebrand factor, type A domain"/>
    <property type="match status" value="2"/>
</dbReference>
<organism evidence="14 15">
    <name type="scientific">Parambassis ranga</name>
    <name type="common">Indian glassy fish</name>
    <dbReference type="NCBI Taxonomy" id="210632"/>
    <lineage>
        <taxon>Eukaryota</taxon>
        <taxon>Metazoa</taxon>
        <taxon>Chordata</taxon>
        <taxon>Craniata</taxon>
        <taxon>Vertebrata</taxon>
        <taxon>Euteleostomi</taxon>
        <taxon>Actinopterygii</taxon>
        <taxon>Neopterygii</taxon>
        <taxon>Teleostei</taxon>
        <taxon>Neoteleostei</taxon>
        <taxon>Acanthomorphata</taxon>
        <taxon>Ovalentaria</taxon>
        <taxon>Ambassidae</taxon>
        <taxon>Parambassis</taxon>
    </lineage>
</organism>
<dbReference type="Gene3D" id="2.60.120.200">
    <property type="match status" value="1"/>
</dbReference>
<keyword evidence="5" id="KW-0677">Repeat</keyword>
<dbReference type="InterPro" id="IPR013320">
    <property type="entry name" value="ConA-like_dom_sf"/>
</dbReference>
<proteinExistence type="inferred from homology"/>
<keyword evidence="2" id="KW-0964">Secreted</keyword>
<evidence type="ECO:0000256" key="3">
    <source>
        <dbReference type="ARBA" id="ARBA00022530"/>
    </source>
</evidence>
<dbReference type="PRINTS" id="PR00453">
    <property type="entry name" value="VWFADOMAIN"/>
</dbReference>
<protein>
    <submittedName>
        <fullName evidence="15">Collagen alpha-1(XIV) chain-like isoform X6</fullName>
    </submittedName>
</protein>
<dbReference type="SUPFAM" id="SSF49265">
    <property type="entry name" value="Fibronectin type III"/>
    <property type="match status" value="7"/>
</dbReference>
<evidence type="ECO:0000313" key="14">
    <source>
        <dbReference type="Proteomes" id="UP000515145"/>
    </source>
</evidence>
<dbReference type="InterPro" id="IPR048287">
    <property type="entry name" value="TSPN-like_N"/>
</dbReference>
<dbReference type="GO" id="GO:0005581">
    <property type="term" value="C:collagen trimer"/>
    <property type="evidence" value="ECO:0007669"/>
    <property type="project" value="UniProtKB-KW"/>
</dbReference>
<dbReference type="SUPFAM" id="SSF53300">
    <property type="entry name" value="vWA-like"/>
    <property type="match status" value="2"/>
</dbReference>
<dbReference type="FunFam" id="2.60.120.200:FF:000008">
    <property type="entry name" value="Collagen type XII alpha 1 chain"/>
    <property type="match status" value="1"/>
</dbReference>
<dbReference type="PANTHER" id="PTHR24020">
    <property type="entry name" value="COLLAGEN ALPHA"/>
    <property type="match status" value="1"/>
</dbReference>
<keyword evidence="6" id="KW-0176">Collagen</keyword>
<dbReference type="CDD" id="cd00063">
    <property type="entry name" value="FN3"/>
    <property type="match status" value="8"/>
</dbReference>
<dbReference type="PROSITE" id="PS50853">
    <property type="entry name" value="FN3"/>
    <property type="match status" value="7"/>
</dbReference>
<dbReference type="FunFam" id="2.60.40.10:FF:000444">
    <property type="entry name" value="Collagen alpha-1(XIV) chain isoform X2"/>
    <property type="match status" value="1"/>
</dbReference>
<dbReference type="GO" id="GO:0005615">
    <property type="term" value="C:extracellular space"/>
    <property type="evidence" value="ECO:0007669"/>
    <property type="project" value="TreeGrafter"/>
</dbReference>
<evidence type="ECO:0000259" key="13">
    <source>
        <dbReference type="PROSITE" id="PS50853"/>
    </source>
</evidence>
<reference evidence="15" key="1">
    <citation type="submission" date="2025-08" db="UniProtKB">
        <authorList>
            <consortium name="RefSeq"/>
        </authorList>
    </citation>
    <scope>IDENTIFICATION</scope>
</reference>
<dbReference type="InterPro" id="IPR002035">
    <property type="entry name" value="VWF_A"/>
</dbReference>
<dbReference type="SUPFAM" id="SSF49899">
    <property type="entry name" value="Concanavalin A-like lectins/glucanases"/>
    <property type="match status" value="1"/>
</dbReference>
<dbReference type="InterPro" id="IPR036465">
    <property type="entry name" value="vWFA_dom_sf"/>
</dbReference>
<evidence type="ECO:0000256" key="7">
    <source>
        <dbReference type="ARBA" id="ARBA00023180"/>
    </source>
</evidence>
<keyword evidence="4 11" id="KW-0732">Signal</keyword>
<evidence type="ECO:0000256" key="8">
    <source>
        <dbReference type="ARBA" id="ARBA00023278"/>
    </source>
</evidence>
<evidence type="ECO:0000259" key="12">
    <source>
        <dbReference type="PROSITE" id="PS50234"/>
    </source>
</evidence>
<feature type="chain" id="PRO_5027917717" evidence="11">
    <location>
        <begin position="27"/>
        <end position="1486"/>
    </location>
</feature>
<feature type="domain" description="Fibronectin type-III" evidence="13">
    <location>
        <begin position="355"/>
        <end position="444"/>
    </location>
</feature>
<evidence type="ECO:0000256" key="5">
    <source>
        <dbReference type="ARBA" id="ARBA00022737"/>
    </source>
</evidence>
<dbReference type="GeneID" id="114431927"/>
<dbReference type="CDD" id="cd01482">
    <property type="entry name" value="vWA_collagen_alphaI-XII-like"/>
    <property type="match status" value="2"/>
</dbReference>
<evidence type="ECO:0000256" key="6">
    <source>
        <dbReference type="ARBA" id="ARBA00023119"/>
    </source>
</evidence>
<feature type="compositionally biased region" description="Polar residues" evidence="10">
    <location>
        <begin position="121"/>
        <end position="132"/>
    </location>
</feature>
<dbReference type="Proteomes" id="UP000515145">
    <property type="component" value="Chromosome 2"/>
</dbReference>
<dbReference type="PANTHER" id="PTHR24020:SF15">
    <property type="entry name" value="COLLAGEN ALPHA-1(XIV) CHAIN"/>
    <property type="match status" value="1"/>
</dbReference>
<feature type="domain" description="VWFA" evidence="12">
    <location>
        <begin position="153"/>
        <end position="325"/>
    </location>
</feature>
<dbReference type="SMART" id="SM00327">
    <property type="entry name" value="VWA"/>
    <property type="match status" value="2"/>
</dbReference>
<feature type="signal peptide" evidence="11">
    <location>
        <begin position="1"/>
        <end position="26"/>
    </location>
</feature>
<evidence type="ECO:0000256" key="2">
    <source>
        <dbReference type="ARBA" id="ARBA00022525"/>
    </source>
</evidence>
<feature type="domain" description="Fibronectin type-III" evidence="13">
    <location>
        <begin position="823"/>
        <end position="913"/>
    </location>
</feature>
<feature type="region of interest" description="Disordered" evidence="10">
    <location>
        <begin position="339"/>
        <end position="358"/>
    </location>
</feature>
<keyword evidence="7" id="KW-0325">Glycoprotein</keyword>
<feature type="region of interest" description="Disordered" evidence="10">
    <location>
        <begin position="1453"/>
        <end position="1486"/>
    </location>
</feature>
<feature type="compositionally biased region" description="Gly residues" evidence="10">
    <location>
        <begin position="1464"/>
        <end position="1473"/>
    </location>
</feature>
<evidence type="ECO:0000256" key="10">
    <source>
        <dbReference type="SAM" id="MobiDB-lite"/>
    </source>
</evidence>
<keyword evidence="3" id="KW-0272">Extracellular matrix</keyword>
<name>A0A6P7HIL4_9TELE</name>
<dbReference type="Pfam" id="PF00092">
    <property type="entry name" value="VWA"/>
    <property type="match status" value="2"/>
</dbReference>
<feature type="domain" description="Fibronectin type-III" evidence="13">
    <location>
        <begin position="445"/>
        <end position="535"/>
    </location>
</feature>
<dbReference type="InterPro" id="IPR003961">
    <property type="entry name" value="FN3_dom"/>
</dbReference>
<accession>A0A6P7HIL4</accession>
<evidence type="ECO:0000256" key="4">
    <source>
        <dbReference type="ARBA" id="ARBA00022729"/>
    </source>
</evidence>
<feature type="region of interest" description="Disordered" evidence="10">
    <location>
        <begin position="107"/>
        <end position="136"/>
    </location>
</feature>
<dbReference type="SMART" id="SM00060">
    <property type="entry name" value="FN3"/>
    <property type="match status" value="8"/>
</dbReference>